<reference evidence="9 10" key="2">
    <citation type="journal article" date="2012" name="Open Biol.">
        <title>Characteristics of nucleosomes and linker DNA regions on the genome of the basidiomycete Mixia osmundae revealed by mono- and dinucleosome mapping.</title>
        <authorList>
            <person name="Nishida H."/>
            <person name="Kondo S."/>
            <person name="Matsumoto T."/>
            <person name="Suzuki Y."/>
            <person name="Yoshikawa H."/>
            <person name="Taylor T.D."/>
            <person name="Sugiyama J."/>
        </authorList>
    </citation>
    <scope>NUCLEOTIDE SEQUENCE [LARGE SCALE GENOMIC DNA]</scope>
    <source>
        <strain evidence="10">CBS 9802 / IAM 14324 / JCM 22182 / KY 12970</strain>
    </source>
</reference>
<dbReference type="PANTHER" id="PTHR11042:SF190">
    <property type="entry name" value="MITOSIS INHIBITOR PROTEIN KINASE MIK1"/>
    <property type="match status" value="1"/>
</dbReference>
<dbReference type="PROSITE" id="PS50011">
    <property type="entry name" value="PROTEIN_KINASE_DOM"/>
    <property type="match status" value="1"/>
</dbReference>
<dbReference type="InterPro" id="IPR011009">
    <property type="entry name" value="Kinase-like_dom_sf"/>
</dbReference>
<feature type="compositionally biased region" description="Basic and acidic residues" evidence="7">
    <location>
        <begin position="501"/>
        <end position="510"/>
    </location>
</feature>
<dbReference type="GO" id="GO:0005524">
    <property type="term" value="F:ATP binding"/>
    <property type="evidence" value="ECO:0007669"/>
    <property type="project" value="UniProtKB-UniRule"/>
</dbReference>
<dbReference type="PANTHER" id="PTHR11042">
    <property type="entry name" value="EUKARYOTIC TRANSLATION INITIATION FACTOR 2-ALPHA KINASE EIF2-ALPHA KINASE -RELATED"/>
    <property type="match status" value="1"/>
</dbReference>
<keyword evidence="3" id="KW-0418">Kinase</keyword>
<feature type="region of interest" description="Disordered" evidence="7">
    <location>
        <begin position="575"/>
        <end position="675"/>
    </location>
</feature>
<dbReference type="Proteomes" id="UP000009131">
    <property type="component" value="Unassembled WGS sequence"/>
</dbReference>
<dbReference type="InterPro" id="IPR000719">
    <property type="entry name" value="Prot_kinase_dom"/>
</dbReference>
<comment type="similarity">
    <text evidence="5">Belongs to the protein kinase superfamily. Ser/Thr protein kinase family. GCN2 subfamily.</text>
</comment>
<dbReference type="GO" id="GO:0110031">
    <property type="term" value="P:negative regulation of G2/MI transition of meiotic cell cycle"/>
    <property type="evidence" value="ECO:0007669"/>
    <property type="project" value="TreeGrafter"/>
</dbReference>
<dbReference type="Pfam" id="PF00069">
    <property type="entry name" value="Pkinase"/>
    <property type="match status" value="2"/>
</dbReference>
<name>G7E0X0_MIXOS</name>
<dbReference type="STRING" id="764103.G7E0X0"/>
<feature type="region of interest" description="Disordered" evidence="7">
    <location>
        <begin position="811"/>
        <end position="832"/>
    </location>
</feature>
<feature type="region of interest" description="Disordered" evidence="7">
    <location>
        <begin position="1099"/>
        <end position="1180"/>
    </location>
</feature>
<feature type="compositionally biased region" description="Polar residues" evidence="7">
    <location>
        <begin position="905"/>
        <end position="914"/>
    </location>
</feature>
<dbReference type="GO" id="GO:0005634">
    <property type="term" value="C:nucleus"/>
    <property type="evidence" value="ECO:0007669"/>
    <property type="project" value="TreeGrafter"/>
</dbReference>
<accession>G7E0X0</accession>
<evidence type="ECO:0000256" key="6">
    <source>
        <dbReference type="PROSITE-ProRule" id="PRU10141"/>
    </source>
</evidence>
<feature type="compositionally biased region" description="Low complexity" evidence="7">
    <location>
        <begin position="1138"/>
        <end position="1151"/>
    </location>
</feature>
<protein>
    <recommendedName>
        <fullName evidence="8">Protein kinase domain-containing protein</fullName>
    </recommendedName>
</protein>
<feature type="binding site" evidence="6">
    <location>
        <position position="1310"/>
    </location>
    <ligand>
        <name>ATP</name>
        <dbReference type="ChEBI" id="CHEBI:30616"/>
    </ligand>
</feature>
<evidence type="ECO:0000256" key="1">
    <source>
        <dbReference type="ARBA" id="ARBA00022679"/>
    </source>
</evidence>
<feature type="compositionally biased region" description="Low complexity" evidence="7">
    <location>
        <begin position="1114"/>
        <end position="1128"/>
    </location>
</feature>
<feature type="region of interest" description="Disordered" evidence="7">
    <location>
        <begin position="1"/>
        <end position="20"/>
    </location>
</feature>
<dbReference type="EMBL" id="BABT02000090">
    <property type="protein sequence ID" value="GAA96480.1"/>
    <property type="molecule type" value="Genomic_DNA"/>
</dbReference>
<dbReference type="HOGENOM" id="CLU_245537_0_0_1"/>
<dbReference type="GO" id="GO:0005737">
    <property type="term" value="C:cytoplasm"/>
    <property type="evidence" value="ECO:0007669"/>
    <property type="project" value="TreeGrafter"/>
</dbReference>
<dbReference type="PROSITE" id="PS00107">
    <property type="entry name" value="PROTEIN_KINASE_ATP"/>
    <property type="match status" value="1"/>
</dbReference>
<feature type="compositionally biased region" description="Low complexity" evidence="7">
    <location>
        <begin position="925"/>
        <end position="940"/>
    </location>
</feature>
<feature type="compositionally biased region" description="Low complexity" evidence="7">
    <location>
        <begin position="448"/>
        <end position="481"/>
    </location>
</feature>
<organism evidence="9 10">
    <name type="scientific">Mixia osmundae (strain CBS 9802 / IAM 14324 / JCM 22182 / KY 12970)</name>
    <dbReference type="NCBI Taxonomy" id="764103"/>
    <lineage>
        <taxon>Eukaryota</taxon>
        <taxon>Fungi</taxon>
        <taxon>Dikarya</taxon>
        <taxon>Basidiomycota</taxon>
        <taxon>Pucciniomycotina</taxon>
        <taxon>Mixiomycetes</taxon>
        <taxon>Mixiales</taxon>
        <taxon>Mixiaceae</taxon>
        <taxon>Mixia</taxon>
    </lineage>
</organism>
<evidence type="ECO:0000256" key="5">
    <source>
        <dbReference type="ARBA" id="ARBA00037982"/>
    </source>
</evidence>
<feature type="compositionally biased region" description="Polar residues" evidence="7">
    <location>
        <begin position="614"/>
        <end position="638"/>
    </location>
</feature>
<dbReference type="InterPro" id="IPR017441">
    <property type="entry name" value="Protein_kinase_ATP_BS"/>
</dbReference>
<feature type="region of interest" description="Disordered" evidence="7">
    <location>
        <begin position="711"/>
        <end position="776"/>
    </location>
</feature>
<dbReference type="InterPro" id="IPR008271">
    <property type="entry name" value="Ser/Thr_kinase_AS"/>
</dbReference>
<feature type="compositionally biased region" description="Polar residues" evidence="7">
    <location>
        <begin position="488"/>
        <end position="500"/>
    </location>
</feature>
<evidence type="ECO:0000256" key="3">
    <source>
        <dbReference type="ARBA" id="ARBA00022777"/>
    </source>
</evidence>
<feature type="compositionally biased region" description="Low complexity" evidence="7">
    <location>
        <begin position="396"/>
        <end position="408"/>
    </location>
</feature>
<feature type="domain" description="Protein kinase" evidence="8">
    <location>
        <begin position="1281"/>
        <end position="1581"/>
    </location>
</feature>
<sequence length="1625" mass="173550">MKKIKSRRDDTSGSITASASRDCTGLRLRTSTRSIPSACVLASAEVLPKYATPLGCMYDGKMTLPGVTSELPDPMLESLDSNLPFEQHDTLRAAASTARDGMSGEPKFHLFTPSASSRRDLAVSTSGFHLQIHGKHLGADLSPTSAEEQISSDDSPSRVLSTVRGFPAAVAWPTATLTGSATVPARQTQPGQKNFDLSNWQDDLEAIRGTSSVPRHLATLRQFSQPETEIRSGRAIGLPEELDVEIGASGTSPLEWHHRQQVLTRRDQVIADACHADPAPPEEEETRATRRRSLSRTSSRTDYLPRAGTSRALSELAESTEPCHRSPRSLSGVKKSSSAPGVATVALTGSARYQTRTHRKRTSSSCASLASSLSSTSLHNAHNVLSSNSIGSLQMTTRSRSGSASASGKRPAPLNLHSSSRSSKSFPDFADLPVASTSQASLMRHQNESSATTSQSSSMNSLKHSQSSARMSSSSSTSATSDEFLGTPTLSNKGTDCTGRTSDDLLRDDDAFCGFDEDLEPMPGARRSSQVAFQDDDGDDEALPRATKLATAIGFFKNQQTTTEKHARVKLPRIASPFGPSSWLNNPSFGRSSSYGPPPPPDEAAAAAAYAEQENVTPSSHTSSQASILTADSMTPTKVSPARGDEMQDISFGESQSSDESVLAQRSAHADHQSHIDASAAARAFEYFDGGAYASPRQRTKTWTSTMSAHKPDYSLAAPSSPISNKIERDSPSPSSVFAAPQTRQKGKSISHASTTARPWLEQAAPPSPAPSKSVMRALSPAALNRGPEAAHAAAANVHKVISVDNLALNNTHRSSPFSRPGTTTTPGGTSHMVHPSVHPLRNTQNIASPINVRKRNANGHVVMSSGTSILTRGGSRLAFHSPMVAAESSPLSRNVEDTAMSEGRSLQTPSRPVSTPMRKALTASGSSSSPSRHGSISPHAPSLSPSQHAQYDAALSTRSSARHPVIAQLSRSNGPGAFSTPPAYKTVKPLQAAFLSTGLISKRSRPRVASNVSLAPPFGLLVAGADVALNDDESFESGDMSYLASAHPGVLQRGPVMPDTPAKKVPFTAEPTVEACPASDCSASSSVPEDRMLLSAYEFPNRPGSRPHQTRASSPLGSTASSESGSSFMNSDAASKSPSVRHAARAARPPMFRRRSSGQISIGPDGSFTGLDRSGGSQRSLMHLRDKDPMTPTRAHAHAQANHSLMAEATRAGPVTPMLSEFPAWSLTGNNEPPAPSPALHAKPPAPVRRPAYITRHTSSVLISRRQQELQSPSRFETCFVIQRSIGCGEFSEAFEVQDRSTGQVSAVKRTKHAFGGPKDRLRRLEEVDILRHLSNESDPSRHVINLIDAWEQSGHLYIQTELCQYGNLAFFLEEYGRLHEVLDEGRVWKILTEIAQGLAQVNAAGVLHLDLKPANVFVTDSGTLKIGDFGLATRWPRTTPYSIIRGAAVASPGWDADSVSFSAGIEADAMRTRSQTTSTTVLQDFEREGDREYIAPEVMSGEYGFAADVFSLGLIVLEAAVNVVMPENGPTWHKLRSDDLSDVDFSKTSSELSSLLRSLLASKPCVRISCEAILSHPGVARARAYVGPEGRAAQGAILPEDENFLAAILARNHDNDDDMDLDL</sequence>
<dbReference type="Gene3D" id="3.30.200.20">
    <property type="entry name" value="Phosphorylase Kinase, domain 1"/>
    <property type="match status" value="1"/>
</dbReference>
<gene>
    <name evidence="9" type="primary">Mo03148</name>
    <name evidence="9" type="ORF">E5Q_03148</name>
</gene>
<dbReference type="OrthoDB" id="5337378at2759"/>
<keyword evidence="10" id="KW-1185">Reference proteome</keyword>
<feature type="region of interest" description="Disordered" evidence="7">
    <location>
        <begin position="389"/>
        <end position="541"/>
    </location>
</feature>
<dbReference type="SMART" id="SM00220">
    <property type="entry name" value="S_TKc"/>
    <property type="match status" value="1"/>
</dbReference>
<keyword evidence="4 6" id="KW-0067">ATP-binding</keyword>
<keyword evidence="1" id="KW-0808">Transferase</keyword>
<dbReference type="InterPro" id="IPR050339">
    <property type="entry name" value="CC_SR_Kinase"/>
</dbReference>
<dbReference type="Gene3D" id="1.10.510.10">
    <property type="entry name" value="Transferase(Phosphotransferase) domain 1"/>
    <property type="match status" value="1"/>
</dbReference>
<proteinExistence type="inferred from homology"/>
<evidence type="ECO:0000256" key="2">
    <source>
        <dbReference type="ARBA" id="ARBA00022741"/>
    </source>
</evidence>
<evidence type="ECO:0000313" key="9">
    <source>
        <dbReference type="EMBL" id="GAA96480.1"/>
    </source>
</evidence>
<evidence type="ECO:0000313" key="10">
    <source>
        <dbReference type="Proteomes" id="UP000009131"/>
    </source>
</evidence>
<feature type="compositionally biased region" description="Low complexity" evidence="7">
    <location>
        <begin position="814"/>
        <end position="831"/>
    </location>
</feature>
<feature type="compositionally biased region" description="Polar residues" evidence="7">
    <location>
        <begin position="582"/>
        <end position="595"/>
    </location>
</feature>
<feature type="region of interest" description="Disordered" evidence="7">
    <location>
        <begin position="886"/>
        <end position="959"/>
    </location>
</feature>
<dbReference type="GO" id="GO:0004713">
    <property type="term" value="F:protein tyrosine kinase activity"/>
    <property type="evidence" value="ECO:0007669"/>
    <property type="project" value="TreeGrafter"/>
</dbReference>
<dbReference type="PROSITE" id="PS00108">
    <property type="entry name" value="PROTEIN_KINASE_ST"/>
    <property type="match status" value="1"/>
</dbReference>
<keyword evidence="2 6" id="KW-0547">Nucleotide-binding</keyword>
<evidence type="ECO:0000259" key="8">
    <source>
        <dbReference type="PROSITE" id="PS50011"/>
    </source>
</evidence>
<dbReference type="SUPFAM" id="SSF56112">
    <property type="entry name" value="Protein kinase-like (PK-like)"/>
    <property type="match status" value="1"/>
</dbReference>
<evidence type="ECO:0000256" key="7">
    <source>
        <dbReference type="SAM" id="MobiDB-lite"/>
    </source>
</evidence>
<dbReference type="InParanoid" id="G7E0X0"/>
<feature type="region of interest" description="Disordered" evidence="7">
    <location>
        <begin position="275"/>
        <end position="341"/>
    </location>
</feature>
<reference evidence="9 10" key="1">
    <citation type="journal article" date="2011" name="J. Gen. Appl. Microbiol.">
        <title>Draft genome sequencing of the enigmatic basidiomycete Mixia osmundae.</title>
        <authorList>
            <person name="Nishida H."/>
            <person name="Nagatsuka Y."/>
            <person name="Sugiyama J."/>
        </authorList>
    </citation>
    <scope>NUCLEOTIDE SEQUENCE [LARGE SCALE GENOMIC DNA]</scope>
    <source>
        <strain evidence="10">CBS 9802 / IAM 14324 / JCM 22182 / KY 12970</strain>
    </source>
</reference>
<comment type="caution">
    <text evidence="9">The sequence shown here is derived from an EMBL/GenBank/DDBJ whole genome shotgun (WGS) entry which is preliminary data.</text>
</comment>
<dbReference type="eggNOG" id="KOG0601">
    <property type="taxonomic scope" value="Eukaryota"/>
</dbReference>
<evidence type="ECO:0000256" key="4">
    <source>
        <dbReference type="ARBA" id="ARBA00022840"/>
    </source>
</evidence>